<keyword evidence="2" id="KW-1133">Transmembrane helix</keyword>
<sequence>MTRSISFKKFIFLLSLGISSVLSQDSSTGSEILTIQTSPPEPVSSTSSFASSAFSGNSSRSGTTSAPSSTASASSASFPGNCAGECTDIGNALASCGAGDTLNTTCLCTPIVEADYVSCLQCGLSLTPTDSERRVYQAILDAYINQCASAPVSPISLPNMTITLSSSAASGSSIGSTSKSASVTSSISSASSLSSASDTNSYPSSSISRGPSTSTITASASSTPSSTGGSARRINNENALMSIGFAGVIGVVFAAAAI</sequence>
<proteinExistence type="predicted"/>
<keyword evidence="3" id="KW-0732">Signal</keyword>
<feature type="region of interest" description="Disordered" evidence="1">
    <location>
        <begin position="191"/>
        <end position="231"/>
    </location>
</feature>
<protein>
    <recommendedName>
        <fullName evidence="7">Extracellular membrane protein CFEM domain-containing protein</fullName>
    </recommendedName>
</protein>
<accession>A0A1B9IBS9</accession>
<feature type="transmembrane region" description="Helical" evidence="2">
    <location>
        <begin position="239"/>
        <end position="257"/>
    </location>
</feature>
<dbReference type="KEGG" id="kpin:30168775"/>
<evidence type="ECO:0000313" key="5">
    <source>
        <dbReference type="EMBL" id="WWC67013.1"/>
    </source>
</evidence>
<evidence type="ECO:0000313" key="4">
    <source>
        <dbReference type="EMBL" id="OCF53105.1"/>
    </source>
</evidence>
<name>A0A1B9IBS9_9TREE</name>
<dbReference type="Proteomes" id="UP000094020">
    <property type="component" value="Chromosome 1"/>
</dbReference>
<dbReference type="AlphaFoldDB" id="A0A1B9IBS9"/>
<dbReference type="EMBL" id="CP144519">
    <property type="protein sequence ID" value="WWC67013.1"/>
    <property type="molecule type" value="Genomic_DNA"/>
</dbReference>
<dbReference type="EMBL" id="KI894007">
    <property type="protein sequence ID" value="OCF53105.1"/>
    <property type="molecule type" value="Genomic_DNA"/>
</dbReference>
<dbReference type="OrthoDB" id="2576586at2759"/>
<reference evidence="4" key="3">
    <citation type="submission" date="2016-07" db="EMBL/GenBank/DDBJ databases">
        <title>Evolution of pathogenesis and genome organization in the Tremellales.</title>
        <authorList>
            <person name="Cuomo C."/>
            <person name="Litvintseva A."/>
            <person name="Heitman J."/>
            <person name="Chen Y."/>
            <person name="Sun S."/>
            <person name="Springer D."/>
            <person name="Dromer F."/>
            <person name="Young S."/>
            <person name="Zeng Q."/>
            <person name="Chapman S."/>
            <person name="Gujja S."/>
            <person name="Saif S."/>
            <person name="Birren B."/>
        </authorList>
    </citation>
    <scope>NUCLEOTIDE SEQUENCE</scope>
    <source>
        <strain evidence="4">CBS 10737</strain>
    </source>
</reference>
<evidence type="ECO:0000256" key="1">
    <source>
        <dbReference type="SAM" id="MobiDB-lite"/>
    </source>
</evidence>
<keyword evidence="2" id="KW-0812">Transmembrane</keyword>
<feature type="region of interest" description="Disordered" evidence="1">
    <location>
        <begin position="57"/>
        <end position="77"/>
    </location>
</feature>
<feature type="chain" id="PRO_5008628543" description="Extracellular membrane protein CFEM domain-containing protein" evidence="3">
    <location>
        <begin position="24"/>
        <end position="258"/>
    </location>
</feature>
<reference evidence="4" key="1">
    <citation type="submission" date="2013-07" db="EMBL/GenBank/DDBJ databases">
        <title>The Genome Sequence of Cryptococcus pinus CBS10737.</title>
        <authorList>
            <consortium name="The Broad Institute Genome Sequencing Platform"/>
            <person name="Cuomo C."/>
            <person name="Litvintseva A."/>
            <person name="Chen Y."/>
            <person name="Heitman J."/>
            <person name="Sun S."/>
            <person name="Springer D."/>
            <person name="Dromer F."/>
            <person name="Young S.K."/>
            <person name="Zeng Q."/>
            <person name="Gargeya S."/>
            <person name="Fitzgerald M."/>
            <person name="Abouelleil A."/>
            <person name="Alvarado L."/>
            <person name="Berlin A.M."/>
            <person name="Chapman S.B."/>
            <person name="Dewar J."/>
            <person name="Goldberg J."/>
            <person name="Griggs A."/>
            <person name="Gujja S."/>
            <person name="Hansen M."/>
            <person name="Howarth C."/>
            <person name="Imamovic A."/>
            <person name="Larimer J."/>
            <person name="McCowan C."/>
            <person name="Murphy C."/>
            <person name="Pearson M."/>
            <person name="Priest M."/>
            <person name="Roberts A."/>
            <person name="Saif S."/>
            <person name="Shea T."/>
            <person name="Sykes S."/>
            <person name="Wortman J."/>
            <person name="Nusbaum C."/>
            <person name="Birren B."/>
        </authorList>
    </citation>
    <scope>NUCLEOTIDE SEQUENCE [LARGE SCALE GENOMIC DNA]</scope>
    <source>
        <strain evidence="4">CBS 10737</strain>
    </source>
</reference>
<dbReference type="RefSeq" id="XP_019014324.1">
    <property type="nucleotide sequence ID" value="XM_019152186.1"/>
</dbReference>
<organism evidence="4">
    <name type="scientific">Kwoniella pini CBS 10737</name>
    <dbReference type="NCBI Taxonomy" id="1296096"/>
    <lineage>
        <taxon>Eukaryota</taxon>
        <taxon>Fungi</taxon>
        <taxon>Dikarya</taxon>
        <taxon>Basidiomycota</taxon>
        <taxon>Agaricomycotina</taxon>
        <taxon>Tremellomycetes</taxon>
        <taxon>Tremellales</taxon>
        <taxon>Cryptococcaceae</taxon>
        <taxon>Kwoniella</taxon>
    </lineage>
</organism>
<reference evidence="5" key="2">
    <citation type="submission" date="2013-07" db="EMBL/GenBank/DDBJ databases">
        <authorList>
            <consortium name="The Broad Institute Genome Sequencing Platform"/>
            <person name="Cuomo C."/>
            <person name="Litvintseva A."/>
            <person name="Chen Y."/>
            <person name="Heitman J."/>
            <person name="Sun S."/>
            <person name="Springer D."/>
            <person name="Dromer F."/>
            <person name="Young S.K."/>
            <person name="Zeng Q."/>
            <person name="Gargeya S."/>
            <person name="Fitzgerald M."/>
            <person name="Abouelleil A."/>
            <person name="Alvarado L."/>
            <person name="Berlin A.M."/>
            <person name="Chapman S.B."/>
            <person name="Dewar J."/>
            <person name="Goldberg J."/>
            <person name="Griggs A."/>
            <person name="Gujja S."/>
            <person name="Hansen M."/>
            <person name="Howarth C."/>
            <person name="Imamovic A."/>
            <person name="Larimer J."/>
            <person name="McCowan C."/>
            <person name="Murphy C."/>
            <person name="Pearson M."/>
            <person name="Priest M."/>
            <person name="Roberts A."/>
            <person name="Saif S."/>
            <person name="Shea T."/>
            <person name="Sykes S."/>
            <person name="Wortman J."/>
            <person name="Nusbaum C."/>
            <person name="Birren B."/>
        </authorList>
    </citation>
    <scope>NUCLEOTIDE SEQUENCE</scope>
    <source>
        <strain evidence="5">CBS 10737</strain>
    </source>
</reference>
<feature type="signal peptide" evidence="3">
    <location>
        <begin position="1"/>
        <end position="23"/>
    </location>
</feature>
<gene>
    <name evidence="4" type="ORF">I206_00406</name>
    <name evidence="5" type="ORF">I206_100920</name>
</gene>
<evidence type="ECO:0000256" key="3">
    <source>
        <dbReference type="SAM" id="SignalP"/>
    </source>
</evidence>
<keyword evidence="6" id="KW-1185">Reference proteome</keyword>
<keyword evidence="2" id="KW-0472">Membrane</keyword>
<dbReference type="GeneID" id="30168775"/>
<reference evidence="5" key="4">
    <citation type="submission" date="2024-02" db="EMBL/GenBank/DDBJ databases">
        <title>Comparative genomics of Cryptococcus and Kwoniella reveals pathogenesis evolution and contrasting modes of karyotype evolution via chromosome fusion or intercentromeric recombination.</title>
        <authorList>
            <person name="Coelho M.A."/>
            <person name="David-Palma M."/>
            <person name="Shea T."/>
            <person name="Bowers K."/>
            <person name="McGinley-Smith S."/>
            <person name="Mohammad A.W."/>
            <person name="Gnirke A."/>
            <person name="Yurkov A.M."/>
            <person name="Nowrousian M."/>
            <person name="Sun S."/>
            <person name="Cuomo C.A."/>
            <person name="Heitman J."/>
        </authorList>
    </citation>
    <scope>NUCLEOTIDE SEQUENCE</scope>
    <source>
        <strain evidence="5">CBS 10737</strain>
    </source>
</reference>
<evidence type="ECO:0008006" key="7">
    <source>
        <dbReference type="Google" id="ProtNLM"/>
    </source>
</evidence>
<evidence type="ECO:0000313" key="6">
    <source>
        <dbReference type="Proteomes" id="UP000094020"/>
    </source>
</evidence>
<evidence type="ECO:0000256" key="2">
    <source>
        <dbReference type="SAM" id="Phobius"/>
    </source>
</evidence>